<sequence length="104" mass="11019">MLVELDHGSKPAFVELRYLDGDHRLSGFRYGGGGGKGLVPPEGIHGLAEEVGKGHQGFFLRLGNGDFLRRVGHGHHGKELVVRTFGVELDLGVLVDGAEGPHGG</sequence>
<accession>A0A644WS02</accession>
<dbReference type="EMBL" id="VSSQ01001251">
    <property type="protein sequence ID" value="MPM06676.1"/>
    <property type="molecule type" value="Genomic_DNA"/>
</dbReference>
<proteinExistence type="predicted"/>
<name>A0A644WS02_9ZZZZ</name>
<dbReference type="AlphaFoldDB" id="A0A644WS02"/>
<gene>
    <name evidence="1" type="ORF">SDC9_52978</name>
</gene>
<evidence type="ECO:0000313" key="1">
    <source>
        <dbReference type="EMBL" id="MPM06676.1"/>
    </source>
</evidence>
<protein>
    <submittedName>
        <fullName evidence="1">Uncharacterized protein</fullName>
    </submittedName>
</protein>
<reference evidence="1" key="1">
    <citation type="submission" date="2019-08" db="EMBL/GenBank/DDBJ databases">
        <authorList>
            <person name="Kucharzyk K."/>
            <person name="Murdoch R.W."/>
            <person name="Higgins S."/>
            <person name="Loffler F."/>
        </authorList>
    </citation>
    <scope>NUCLEOTIDE SEQUENCE</scope>
</reference>
<comment type="caution">
    <text evidence="1">The sequence shown here is derived from an EMBL/GenBank/DDBJ whole genome shotgun (WGS) entry which is preliminary data.</text>
</comment>
<organism evidence="1">
    <name type="scientific">bioreactor metagenome</name>
    <dbReference type="NCBI Taxonomy" id="1076179"/>
    <lineage>
        <taxon>unclassified sequences</taxon>
        <taxon>metagenomes</taxon>
        <taxon>ecological metagenomes</taxon>
    </lineage>
</organism>